<dbReference type="EMBL" id="CASHTH010004534">
    <property type="protein sequence ID" value="CAI8058620.1"/>
    <property type="molecule type" value="Genomic_DNA"/>
</dbReference>
<accession>A0AA35U1U5</accession>
<protein>
    <recommendedName>
        <fullName evidence="1">DUF7869 domain-containing protein</fullName>
    </recommendedName>
</protein>
<gene>
    <name evidence="2" type="ORF">GBAR_LOCUS31878</name>
</gene>
<dbReference type="PANTHER" id="PTHR10773:SF19">
    <property type="match status" value="1"/>
</dbReference>
<keyword evidence="3" id="KW-1185">Reference proteome</keyword>
<proteinExistence type="predicted"/>
<dbReference type="Proteomes" id="UP001174909">
    <property type="component" value="Unassembled WGS sequence"/>
</dbReference>
<name>A0AA35U1U5_GEOBA</name>
<feature type="non-terminal residue" evidence="2">
    <location>
        <position position="1"/>
    </location>
</feature>
<dbReference type="PANTHER" id="PTHR10773">
    <property type="entry name" value="DNA-DIRECTED RNA POLYMERASES I, II, AND III SUBUNIT RPABC2"/>
    <property type="match status" value="1"/>
</dbReference>
<dbReference type="InterPro" id="IPR057191">
    <property type="entry name" value="DUF7869"/>
</dbReference>
<dbReference type="Pfam" id="PF25273">
    <property type="entry name" value="DUF7869"/>
    <property type="match status" value="1"/>
</dbReference>
<feature type="domain" description="DUF7869" evidence="1">
    <location>
        <begin position="250"/>
        <end position="410"/>
    </location>
</feature>
<evidence type="ECO:0000313" key="3">
    <source>
        <dbReference type="Proteomes" id="UP001174909"/>
    </source>
</evidence>
<evidence type="ECO:0000259" key="1">
    <source>
        <dbReference type="Pfam" id="PF25273"/>
    </source>
</evidence>
<sequence length="484" mass="55808">EDKELQDAHLFGLIRPNAVKRRRPRAGGNTSRLATYTYTVRSVGKTETVCQRAFASLHGISIGRVRRIAKASATAICAPKDKRGQHRTRPLVTSASTKMQIEAHIRSFPVIKSHYSKQRRKYLSPLLSIAEMHRLYIDKYEQGADKPSVSYSCYAKVFNTKFNLGFGQPHTDTCPTCEKLKNELASADVCRLATIKNEQKEHLHTAEQFYNSLRLNTSLAKQDTSVQTLTFDFQQNLPLPHLPVGDMFYMQQLWMYIFGIHSCSDNQVKMYCWPETLAKRGSDEVVSCLHHSLCIVPEGVTTLFLFSDGCPGQNKNSNVMHYLYTLVHTGKFSKITHVFPVRGHSFLPNDRDFGRTEMKKRKQERIYTCEQWMEVIRKARIRKPFEVVACNNTMFLDWSAHFSQFFKKVVKDNTKRPLHISRARVIEYSNAHPTEVWIRYVPEGEWYKFSIVKRNATPHLPEPANAKKYTAAVPLKDKKIKDLR</sequence>
<organism evidence="2 3">
    <name type="scientific">Geodia barretti</name>
    <name type="common">Barrett's horny sponge</name>
    <dbReference type="NCBI Taxonomy" id="519541"/>
    <lineage>
        <taxon>Eukaryota</taxon>
        <taxon>Metazoa</taxon>
        <taxon>Porifera</taxon>
        <taxon>Demospongiae</taxon>
        <taxon>Heteroscleromorpha</taxon>
        <taxon>Tetractinellida</taxon>
        <taxon>Astrophorina</taxon>
        <taxon>Geodiidae</taxon>
        <taxon>Geodia</taxon>
    </lineage>
</organism>
<feature type="non-terminal residue" evidence="2">
    <location>
        <position position="484"/>
    </location>
</feature>
<evidence type="ECO:0000313" key="2">
    <source>
        <dbReference type="EMBL" id="CAI8058620.1"/>
    </source>
</evidence>
<dbReference type="AlphaFoldDB" id="A0AA35U1U5"/>
<reference evidence="2" key="1">
    <citation type="submission" date="2023-03" db="EMBL/GenBank/DDBJ databases">
        <authorList>
            <person name="Steffen K."/>
            <person name="Cardenas P."/>
        </authorList>
    </citation>
    <scope>NUCLEOTIDE SEQUENCE</scope>
</reference>
<comment type="caution">
    <text evidence="2">The sequence shown here is derived from an EMBL/GenBank/DDBJ whole genome shotgun (WGS) entry which is preliminary data.</text>
</comment>